<organism evidence="2 3">
    <name type="scientific">Strongylus vulgaris</name>
    <name type="common">Blood worm</name>
    <dbReference type="NCBI Taxonomy" id="40348"/>
    <lineage>
        <taxon>Eukaryota</taxon>
        <taxon>Metazoa</taxon>
        <taxon>Ecdysozoa</taxon>
        <taxon>Nematoda</taxon>
        <taxon>Chromadorea</taxon>
        <taxon>Rhabditida</taxon>
        <taxon>Rhabditina</taxon>
        <taxon>Rhabditomorpha</taxon>
        <taxon>Strongyloidea</taxon>
        <taxon>Strongylidae</taxon>
        <taxon>Strongylus</taxon>
    </lineage>
</organism>
<dbReference type="EMBL" id="UYYB01095205">
    <property type="protein sequence ID" value="VDM75336.1"/>
    <property type="molecule type" value="Genomic_DNA"/>
</dbReference>
<feature type="region of interest" description="Disordered" evidence="1">
    <location>
        <begin position="25"/>
        <end position="45"/>
    </location>
</feature>
<evidence type="ECO:0000313" key="2">
    <source>
        <dbReference type="EMBL" id="VDM75336.1"/>
    </source>
</evidence>
<gene>
    <name evidence="2" type="ORF">SVUK_LOCUS10334</name>
</gene>
<reference evidence="2 3" key="1">
    <citation type="submission" date="2018-11" db="EMBL/GenBank/DDBJ databases">
        <authorList>
            <consortium name="Pathogen Informatics"/>
        </authorList>
    </citation>
    <scope>NUCLEOTIDE SEQUENCE [LARGE SCALE GENOMIC DNA]</scope>
</reference>
<dbReference type="Proteomes" id="UP000270094">
    <property type="component" value="Unassembled WGS sequence"/>
</dbReference>
<accession>A0A3P7IY04</accession>
<name>A0A3P7IY04_STRVU</name>
<keyword evidence="3" id="KW-1185">Reference proteome</keyword>
<evidence type="ECO:0008006" key="4">
    <source>
        <dbReference type="Google" id="ProtNLM"/>
    </source>
</evidence>
<evidence type="ECO:0000256" key="1">
    <source>
        <dbReference type="SAM" id="MobiDB-lite"/>
    </source>
</evidence>
<evidence type="ECO:0000313" key="3">
    <source>
        <dbReference type="Proteomes" id="UP000270094"/>
    </source>
</evidence>
<dbReference type="AlphaFoldDB" id="A0A3P7IY04"/>
<feature type="compositionally biased region" description="Polar residues" evidence="1">
    <location>
        <begin position="25"/>
        <end position="34"/>
    </location>
</feature>
<proteinExistence type="predicted"/>
<sequence>MDYGPKRYVNDSPWRLSHALQLQRQDSLHQTSAQVPGGQAGIPGIRSRKVQSEPSCRGLVSTCADLHALLEAAGRISYDVIALQETKSRKADLRQLSDGTLIINGEKVPSRKAGGVRFVAHRSVVHLSIRMRSYHLAWLSFDSVCIRKSSLSSTAILQHQQLMIWNSMLFIGFGGSHPQRKLLL</sequence>
<protein>
    <recommendedName>
        <fullName evidence="4">Endonuclease/exonuclease/phosphatase domain-containing protein</fullName>
    </recommendedName>
</protein>
<dbReference type="OrthoDB" id="5854880at2759"/>